<dbReference type="InterPro" id="IPR041685">
    <property type="entry name" value="AAA_GajA/Old/RecF-like"/>
</dbReference>
<evidence type="ECO:0000313" key="2">
    <source>
        <dbReference type="EMBL" id="RQH01907.1"/>
    </source>
</evidence>
<dbReference type="Pfam" id="PF13175">
    <property type="entry name" value="AAA_15"/>
    <property type="match status" value="1"/>
</dbReference>
<name>A0A3N6N2M7_NATCH</name>
<dbReference type="EMBL" id="REFZ01000003">
    <property type="protein sequence ID" value="RQH01907.1"/>
    <property type="molecule type" value="Genomic_DNA"/>
</dbReference>
<dbReference type="Proteomes" id="UP000281431">
    <property type="component" value="Unassembled WGS sequence"/>
</dbReference>
<reference evidence="2 3" key="1">
    <citation type="submission" date="2018-10" db="EMBL/GenBank/DDBJ databases">
        <title>Natrarchaeobius chitinivorans gen. nov., sp. nov., and Natrarchaeobius haloalkaliphilus sp. nov., alkaliphilic, chitin-utilizing haloarchaea from hypersaline alkaline lakes.</title>
        <authorList>
            <person name="Sorokin D.Y."/>
            <person name="Elcheninov A.G."/>
            <person name="Kostrikina N.A."/>
            <person name="Bale N.J."/>
            <person name="Sinninghe Damste J.S."/>
            <person name="Khijniak T.V."/>
            <person name="Kublanov I.V."/>
            <person name="Toshchakov S.V."/>
        </authorList>
    </citation>
    <scope>NUCLEOTIDE SEQUENCE [LARGE SCALE GENOMIC DNA]</scope>
    <source>
        <strain evidence="2 3">AArcht7</strain>
    </source>
</reference>
<dbReference type="AlphaFoldDB" id="A0A3N6N2M7"/>
<dbReference type="OrthoDB" id="25344at2157"/>
<keyword evidence="3" id="KW-1185">Reference proteome</keyword>
<proteinExistence type="predicted"/>
<feature type="domain" description="Endonuclease GajA/Old nuclease/RecF-like AAA" evidence="1">
    <location>
        <begin position="4"/>
        <end position="386"/>
    </location>
</feature>
<gene>
    <name evidence="2" type="ORF">EA472_06265</name>
</gene>
<dbReference type="InterPro" id="IPR051396">
    <property type="entry name" value="Bact_Antivir_Def_Nuclease"/>
</dbReference>
<dbReference type="SUPFAM" id="SSF52540">
    <property type="entry name" value="P-loop containing nucleoside triphosphate hydrolases"/>
    <property type="match status" value="1"/>
</dbReference>
<protein>
    <recommendedName>
        <fullName evidence="1">Endonuclease GajA/Old nuclease/RecF-like AAA domain-containing protein</fullName>
    </recommendedName>
</protein>
<comment type="caution">
    <text evidence="2">The sequence shown here is derived from an EMBL/GenBank/DDBJ whole genome shotgun (WGS) entry which is preliminary data.</text>
</comment>
<dbReference type="Gene3D" id="3.40.50.300">
    <property type="entry name" value="P-loop containing nucleotide triphosphate hydrolases"/>
    <property type="match status" value="1"/>
</dbReference>
<evidence type="ECO:0000259" key="1">
    <source>
        <dbReference type="Pfam" id="PF13175"/>
    </source>
</evidence>
<dbReference type="PANTHER" id="PTHR43581:SF4">
    <property type="entry name" value="ATP_GTP PHOSPHATASE"/>
    <property type="match status" value="1"/>
</dbReference>
<dbReference type="InterPro" id="IPR027417">
    <property type="entry name" value="P-loop_NTPase"/>
</dbReference>
<accession>A0A3N6N2M7</accession>
<sequence length="438" mass="50864">MTEITNLHIRNFKGVSELDYSPKRLNLITGRNNTGKTSLLESINIIFNPKYIDNFSKNLDKVVHTNGKSATISAEYTRQQQTLDSNFTSQSPEVQHREIGFREPREQESVDIFINTLQDILETNEDYPIRIRHNESFEEEGFKEDMKDALTETITEMPEDISISGTRSNSIVLEIDGELYSYIHLGEYYEEIREHIISESKEKLQEKNSKESFDFEDPRERERLQHAIMRGLHNQLVPRFGSDRFVGNRPDPVEGVRLVKSPLLKAEDVDMSQENAAVKASDIEDYLIENNILENLEDFSFEKLVFRDDSEKYEIPYSFMGDGFRTIVGILWEVLSAEREGNVLLLEEPDVHMHPGYIESLLTQLVKVVREKNLQLFITTHNIDMIEGFFSDNLKSKEEVFLSDHFQLLQLTDPIPRTLDYRSAEEEIEDLNVDLRGI</sequence>
<evidence type="ECO:0000313" key="3">
    <source>
        <dbReference type="Proteomes" id="UP000281431"/>
    </source>
</evidence>
<dbReference type="PANTHER" id="PTHR43581">
    <property type="entry name" value="ATP/GTP PHOSPHATASE"/>
    <property type="match status" value="1"/>
</dbReference>
<organism evidence="2 3">
    <name type="scientific">Natrarchaeobius chitinivorans</name>
    <dbReference type="NCBI Taxonomy" id="1679083"/>
    <lineage>
        <taxon>Archaea</taxon>
        <taxon>Methanobacteriati</taxon>
        <taxon>Methanobacteriota</taxon>
        <taxon>Stenosarchaea group</taxon>
        <taxon>Halobacteria</taxon>
        <taxon>Halobacteriales</taxon>
        <taxon>Natrialbaceae</taxon>
        <taxon>Natrarchaeobius</taxon>
    </lineage>
</organism>